<accession>A0A239KAA7</accession>
<dbReference type="EMBL" id="FZPD01000004">
    <property type="protein sequence ID" value="SNT14583.1"/>
    <property type="molecule type" value="Genomic_DNA"/>
</dbReference>
<feature type="domain" description="ASPIC/UnbV" evidence="2">
    <location>
        <begin position="450"/>
        <end position="515"/>
    </location>
</feature>
<evidence type="ECO:0000313" key="4">
    <source>
        <dbReference type="EMBL" id="SNT14583.1"/>
    </source>
</evidence>
<name>A0A239KAA7_EKHLU</name>
<organism evidence="4 5">
    <name type="scientific">Ekhidna lutea</name>
    <dbReference type="NCBI Taxonomy" id="447679"/>
    <lineage>
        <taxon>Bacteria</taxon>
        <taxon>Pseudomonadati</taxon>
        <taxon>Bacteroidota</taxon>
        <taxon>Cytophagia</taxon>
        <taxon>Cytophagales</taxon>
        <taxon>Reichenbachiellaceae</taxon>
        <taxon>Ekhidna</taxon>
    </lineage>
</organism>
<dbReference type="InterPro" id="IPR026444">
    <property type="entry name" value="Secre_tail"/>
</dbReference>
<dbReference type="PANTHER" id="PTHR16026">
    <property type="entry name" value="CARTILAGE ACIDIC PROTEIN 1"/>
    <property type="match status" value="1"/>
</dbReference>
<dbReference type="SUPFAM" id="SSF69318">
    <property type="entry name" value="Integrin alpha N-terminal domain"/>
    <property type="match status" value="2"/>
</dbReference>
<dbReference type="InterPro" id="IPR013517">
    <property type="entry name" value="FG-GAP"/>
</dbReference>
<dbReference type="InterPro" id="IPR028994">
    <property type="entry name" value="Integrin_alpha_N"/>
</dbReference>
<keyword evidence="5" id="KW-1185">Reference proteome</keyword>
<feature type="domain" description="Secretion system C-terminal sorting" evidence="3">
    <location>
        <begin position="552"/>
        <end position="615"/>
    </location>
</feature>
<dbReference type="Pfam" id="PF13517">
    <property type="entry name" value="FG-GAP_3"/>
    <property type="match status" value="2"/>
</dbReference>
<dbReference type="InterPro" id="IPR011519">
    <property type="entry name" value="UnbV_ASPIC"/>
</dbReference>
<dbReference type="Pfam" id="PF07593">
    <property type="entry name" value="UnbV_ASPIC"/>
    <property type="match status" value="1"/>
</dbReference>
<dbReference type="InterPro" id="IPR027039">
    <property type="entry name" value="Crtac1"/>
</dbReference>
<dbReference type="Proteomes" id="UP000198393">
    <property type="component" value="Unassembled WGS sequence"/>
</dbReference>
<dbReference type="Pfam" id="PF18962">
    <property type="entry name" value="Por_Secre_tail"/>
    <property type="match status" value="1"/>
</dbReference>
<keyword evidence="1" id="KW-0732">Signal</keyword>
<evidence type="ECO:0000259" key="3">
    <source>
        <dbReference type="Pfam" id="PF18962"/>
    </source>
</evidence>
<dbReference type="PANTHER" id="PTHR16026:SF0">
    <property type="entry name" value="CARTILAGE ACIDIC PROTEIN 1"/>
    <property type="match status" value="1"/>
</dbReference>
<evidence type="ECO:0000256" key="1">
    <source>
        <dbReference type="ARBA" id="ARBA00022729"/>
    </source>
</evidence>
<reference evidence="4 5" key="1">
    <citation type="submission" date="2017-06" db="EMBL/GenBank/DDBJ databases">
        <authorList>
            <person name="Kim H.J."/>
            <person name="Triplett B.A."/>
        </authorList>
    </citation>
    <scope>NUCLEOTIDE SEQUENCE [LARGE SCALE GENOMIC DNA]</scope>
    <source>
        <strain evidence="4 5">DSM 19307</strain>
    </source>
</reference>
<dbReference type="AlphaFoldDB" id="A0A239KAA7"/>
<evidence type="ECO:0000259" key="2">
    <source>
        <dbReference type="Pfam" id="PF07593"/>
    </source>
</evidence>
<proteinExistence type="predicted"/>
<evidence type="ECO:0000313" key="5">
    <source>
        <dbReference type="Proteomes" id="UP000198393"/>
    </source>
</evidence>
<dbReference type="Gene3D" id="2.130.10.130">
    <property type="entry name" value="Integrin alpha, N-terminal"/>
    <property type="match status" value="1"/>
</dbReference>
<protein>
    <submittedName>
        <fullName evidence="4">Por secretion system C-terminal sorting domain-containing protein</fullName>
    </submittedName>
</protein>
<dbReference type="NCBIfam" id="TIGR04183">
    <property type="entry name" value="Por_Secre_tail"/>
    <property type="match status" value="1"/>
</dbReference>
<sequence length="617" mass="67950">MQVKKIIAIIFFYSTLLSPSFSQFLDINDGGNIILHSHISPNLLGGGVAIIDFNNDGWEDVYLTGGSESDALLMNKGNLEFEDSSISSFIFQYTRLYHTNSVSTGDINNDGFTDLFIGTIKEESSLLLLNTGKGSFQNITASSGIAPFKEWAMGAVFIDVNNDGYQDIYVINYIEEFNSILDENNEVIGFDHDCAPNRLFINKGDLTFSEEGALYNVDSKGCGLAVLTTDINNDNMQDIFVGNDFGEWVYPNELFVSQPASNSFNELANSYNLSDSIYSMGIGVADINDDSQDDFIVTNIGKSSFKLSDASSSEYEDLNPSGLINNQTGWGALIFDADNDIDSEVYISNGFINTADFIGNDASDSNRFYLNANGSFIESTSAFVIDKNAKSRGSAVCDLNNDGFLDIVNVNIDRTHFDLNSNVNFYINQANQANNWLSLLLETKDLKSPVGATVTAYYQDQAITKRYFSGGSHASSSSKRIHFGLNKVTKIDSMKVQWPDGDKSVFFNISANKHLKIKQSENPTQLDCSSANWGCVHTKPLSSDVISLDFSVYPNPSTGAISIESMLNQPIKIFDSSGRLIALYTIPNGAQKVHATIEKRGIYIIRIGYESKKILIY</sequence>
<gene>
    <name evidence="4" type="ORF">SAMN05421640_2503</name>
</gene>
<dbReference type="RefSeq" id="WP_089357208.1">
    <property type="nucleotide sequence ID" value="NZ_FZPD01000004.1"/>
</dbReference>
<dbReference type="OrthoDB" id="1488345at2"/>